<dbReference type="AlphaFoldDB" id="A0A8H3FRZ7"/>
<evidence type="ECO:0000313" key="3">
    <source>
        <dbReference type="Proteomes" id="UP000664169"/>
    </source>
</evidence>
<feature type="compositionally biased region" description="Polar residues" evidence="1">
    <location>
        <begin position="283"/>
        <end position="300"/>
    </location>
</feature>
<proteinExistence type="predicted"/>
<feature type="compositionally biased region" description="Low complexity" evidence="1">
    <location>
        <begin position="134"/>
        <end position="145"/>
    </location>
</feature>
<feature type="compositionally biased region" description="Polar residues" evidence="1">
    <location>
        <begin position="226"/>
        <end position="254"/>
    </location>
</feature>
<evidence type="ECO:0000256" key="1">
    <source>
        <dbReference type="SAM" id="MobiDB-lite"/>
    </source>
</evidence>
<dbReference type="EMBL" id="CAJPDQ010000033">
    <property type="protein sequence ID" value="CAF9929701.1"/>
    <property type="molecule type" value="Genomic_DNA"/>
</dbReference>
<evidence type="ECO:0000313" key="2">
    <source>
        <dbReference type="EMBL" id="CAF9929701.1"/>
    </source>
</evidence>
<dbReference type="PANTHER" id="PTHR12507">
    <property type="entry name" value="REDUCED GROWTH PHENOTYPE 1 RGP1, YEAST -RELATED"/>
    <property type="match status" value="1"/>
</dbReference>
<dbReference type="OrthoDB" id="1918at2759"/>
<feature type="region of interest" description="Disordered" evidence="1">
    <location>
        <begin position="166"/>
        <end position="300"/>
    </location>
</feature>
<sequence>MSNIKVTIEWEAPVVFAGEEIRCIITFKNSSSPTDRSRSLSPYANDRLGSGRDRWKQDLPRRVPLPKRAQSLRKVDDKPIRSQTMGHRPTLSLAAPSSLSKASSRGSSAADSAYPPASRPRGHGRSLSIVSLGSNTTNSQSKSSNVIGPPTRRYHNRAASLQTLPARDGDSLVGSPSAEFSPQQTVDLPLRRNHGSVSSTIGQQQQSNSNTSTTFSMNVRPRTDSKVSLSIPQSPTESSQRFVPTRSSTNNSIKASPIIPFSPPHRDDEYSSNFASKNKVLSPISNDPSPRSSLELYSQSNHSTETLASEYIIAGKTSQPSKPSSRRGTYLAPISSQTSKAETLMMGYVQLSGSFILDGSLINMTPFESIKMKGVIGGQGGGGVVGVEKSKRGSGLLGSFGLSGIGQSLGELIGGQEMSSFKEMKGIASTKSIPIISTPQSILFVNLSLQPGESKSFSYAHRLPDDIPPTFKGRAIKIEYQLTIGTQRPQQVSRTQSIRHADFSFRVLSGVNARGDLPIYDLKNPHIILRDLAISQAIENEDIIEQRLMKTAVKSTSESEATFASYVDKLLSDTPSDFDGGLLSPTDTHTQANSNPFAQYSTKDLIELAILHGNASTPSKSSTNRFDIHRSGQRVATIVLARSAYRLGERLILGLDFRDAMLPSYAVHAFLETIEEVDESIALRSSASISRATRRIQATCSENTICAQRLSLGFMIPTTAAPEFRTSSINLKWSLRIEFTTGRISTSPNDSTELLEEVNEDERGIVMAAAQDLPCETFDVLVPIRVYGGLGEARRNPATSSIV</sequence>
<protein>
    <recommendedName>
        <fullName evidence="4">Rgp1</fullName>
    </recommendedName>
</protein>
<comment type="caution">
    <text evidence="2">The sequence shown here is derived from an EMBL/GenBank/DDBJ whole genome shotgun (WGS) entry which is preliminary data.</text>
</comment>
<dbReference type="Pfam" id="PF08737">
    <property type="entry name" value="Rgp1"/>
    <property type="match status" value="1"/>
</dbReference>
<feature type="compositionally biased region" description="Basic and acidic residues" evidence="1">
    <location>
        <begin position="49"/>
        <end position="61"/>
    </location>
</feature>
<feature type="compositionally biased region" description="Low complexity" evidence="1">
    <location>
        <begin position="198"/>
        <end position="216"/>
    </location>
</feature>
<feature type="compositionally biased region" description="Low complexity" evidence="1">
    <location>
        <begin position="91"/>
        <end position="116"/>
    </location>
</feature>
<reference evidence="2" key="1">
    <citation type="submission" date="2021-03" db="EMBL/GenBank/DDBJ databases">
        <authorList>
            <person name="Tagirdzhanova G."/>
        </authorList>
    </citation>
    <scope>NUCLEOTIDE SEQUENCE</scope>
</reference>
<dbReference type="InterPro" id="IPR014848">
    <property type="entry name" value="Rgp1"/>
</dbReference>
<evidence type="ECO:0008006" key="4">
    <source>
        <dbReference type="Google" id="ProtNLM"/>
    </source>
</evidence>
<feature type="compositionally biased region" description="Low complexity" evidence="1">
    <location>
        <begin position="30"/>
        <end position="42"/>
    </location>
</feature>
<accession>A0A8H3FRZ7</accession>
<organism evidence="2 3">
    <name type="scientific">Gomphillus americanus</name>
    <dbReference type="NCBI Taxonomy" id="1940652"/>
    <lineage>
        <taxon>Eukaryota</taxon>
        <taxon>Fungi</taxon>
        <taxon>Dikarya</taxon>
        <taxon>Ascomycota</taxon>
        <taxon>Pezizomycotina</taxon>
        <taxon>Lecanoromycetes</taxon>
        <taxon>OSLEUM clade</taxon>
        <taxon>Ostropomycetidae</taxon>
        <taxon>Ostropales</taxon>
        <taxon>Graphidaceae</taxon>
        <taxon>Gomphilloideae</taxon>
        <taxon>Gomphillus</taxon>
    </lineage>
</organism>
<gene>
    <name evidence="2" type="ORF">GOMPHAMPRED_005454</name>
</gene>
<dbReference type="Proteomes" id="UP000664169">
    <property type="component" value="Unassembled WGS sequence"/>
</dbReference>
<keyword evidence="3" id="KW-1185">Reference proteome</keyword>
<name>A0A8H3FRZ7_9LECA</name>
<feature type="region of interest" description="Disordered" evidence="1">
    <location>
        <begin position="30"/>
        <end position="152"/>
    </location>
</feature>